<evidence type="ECO:0000313" key="1">
    <source>
        <dbReference type="EMBL" id="MBL7626165.1"/>
    </source>
</evidence>
<keyword evidence="2" id="KW-1185">Reference proteome</keyword>
<accession>A0A937R945</accession>
<protein>
    <submittedName>
        <fullName evidence="1">Uncharacterized protein</fullName>
    </submittedName>
</protein>
<reference evidence="1" key="1">
    <citation type="submission" date="2020-12" db="EMBL/GenBank/DDBJ databases">
        <title>Genomic characterization of non-nitrogen-fixing Frankia strains.</title>
        <authorList>
            <person name="Carlos-Shanley C."/>
            <person name="Guerra T."/>
            <person name="Hahn D."/>
        </authorList>
    </citation>
    <scope>NUCLEOTIDE SEQUENCE</scope>
    <source>
        <strain evidence="1">CN6</strain>
    </source>
</reference>
<evidence type="ECO:0000313" key="2">
    <source>
        <dbReference type="Proteomes" id="UP000604475"/>
    </source>
</evidence>
<dbReference type="RefSeq" id="WP_202998648.1">
    <property type="nucleotide sequence ID" value="NZ_JADWYU010000102.1"/>
</dbReference>
<dbReference type="AlphaFoldDB" id="A0A937R945"/>
<dbReference type="Proteomes" id="UP000604475">
    <property type="component" value="Unassembled WGS sequence"/>
</dbReference>
<proteinExistence type="predicted"/>
<dbReference type="EMBL" id="JAEACQ010000123">
    <property type="protein sequence ID" value="MBL7626165.1"/>
    <property type="molecule type" value="Genomic_DNA"/>
</dbReference>
<organism evidence="1 2">
    <name type="scientific">Frankia nepalensis</name>
    <dbReference type="NCBI Taxonomy" id="1836974"/>
    <lineage>
        <taxon>Bacteria</taxon>
        <taxon>Bacillati</taxon>
        <taxon>Actinomycetota</taxon>
        <taxon>Actinomycetes</taxon>
        <taxon>Frankiales</taxon>
        <taxon>Frankiaceae</taxon>
        <taxon>Frankia</taxon>
    </lineage>
</organism>
<sequence length="47" mass="5283">MTALPRARYHSPIIQVSRDVATAVLPTDSGRENVRAFRAYLRDLQVA</sequence>
<gene>
    <name evidence="1" type="ORF">I7412_03040</name>
</gene>
<name>A0A937R945_9ACTN</name>
<comment type="caution">
    <text evidence="1">The sequence shown here is derived from an EMBL/GenBank/DDBJ whole genome shotgun (WGS) entry which is preliminary data.</text>
</comment>